<dbReference type="AlphaFoldDB" id="A0A4C1TN41"/>
<evidence type="ECO:0000256" key="1">
    <source>
        <dbReference type="SAM" id="MobiDB-lite"/>
    </source>
</evidence>
<name>A0A4C1TN41_EUMVA</name>
<comment type="caution">
    <text evidence="2">The sequence shown here is derived from an EMBL/GenBank/DDBJ whole genome shotgun (WGS) entry which is preliminary data.</text>
</comment>
<evidence type="ECO:0000313" key="2">
    <source>
        <dbReference type="EMBL" id="GBP14861.1"/>
    </source>
</evidence>
<organism evidence="2 3">
    <name type="scientific">Eumeta variegata</name>
    <name type="common">Bagworm moth</name>
    <name type="synonym">Eumeta japonica</name>
    <dbReference type="NCBI Taxonomy" id="151549"/>
    <lineage>
        <taxon>Eukaryota</taxon>
        <taxon>Metazoa</taxon>
        <taxon>Ecdysozoa</taxon>
        <taxon>Arthropoda</taxon>
        <taxon>Hexapoda</taxon>
        <taxon>Insecta</taxon>
        <taxon>Pterygota</taxon>
        <taxon>Neoptera</taxon>
        <taxon>Endopterygota</taxon>
        <taxon>Lepidoptera</taxon>
        <taxon>Glossata</taxon>
        <taxon>Ditrysia</taxon>
        <taxon>Tineoidea</taxon>
        <taxon>Psychidae</taxon>
        <taxon>Oiketicinae</taxon>
        <taxon>Eumeta</taxon>
    </lineage>
</organism>
<feature type="compositionally biased region" description="Low complexity" evidence="1">
    <location>
        <begin position="23"/>
        <end position="32"/>
    </location>
</feature>
<sequence>MGRSSGENFTKYRHEVTTSAVVSRPLSESSGGPLLPPSLYSSIYYPLFLNHHPTPLYPIPTQNTGNALVTPLGPRVYKRPGDHLLFSGSHTRSPLNLL</sequence>
<gene>
    <name evidence="2" type="ORF">EVAR_75445_1</name>
</gene>
<feature type="region of interest" description="Disordered" evidence="1">
    <location>
        <begin position="1"/>
        <end position="32"/>
    </location>
</feature>
<keyword evidence="3" id="KW-1185">Reference proteome</keyword>
<dbReference type="Proteomes" id="UP000299102">
    <property type="component" value="Unassembled WGS sequence"/>
</dbReference>
<evidence type="ECO:0000313" key="3">
    <source>
        <dbReference type="Proteomes" id="UP000299102"/>
    </source>
</evidence>
<dbReference type="EMBL" id="BGZK01000067">
    <property type="protein sequence ID" value="GBP14861.1"/>
    <property type="molecule type" value="Genomic_DNA"/>
</dbReference>
<accession>A0A4C1TN41</accession>
<protein>
    <submittedName>
        <fullName evidence="2">Uncharacterized protein</fullName>
    </submittedName>
</protein>
<proteinExistence type="predicted"/>
<reference evidence="2 3" key="1">
    <citation type="journal article" date="2019" name="Commun. Biol.">
        <title>The bagworm genome reveals a unique fibroin gene that provides high tensile strength.</title>
        <authorList>
            <person name="Kono N."/>
            <person name="Nakamura H."/>
            <person name="Ohtoshi R."/>
            <person name="Tomita M."/>
            <person name="Numata K."/>
            <person name="Arakawa K."/>
        </authorList>
    </citation>
    <scope>NUCLEOTIDE SEQUENCE [LARGE SCALE GENOMIC DNA]</scope>
</reference>